<evidence type="ECO:0000313" key="4">
    <source>
        <dbReference type="Proteomes" id="UP000286045"/>
    </source>
</evidence>
<accession>A0A439DB33</accession>
<dbReference type="AlphaFoldDB" id="A0A439DB33"/>
<keyword evidence="1" id="KW-0175">Coiled coil</keyword>
<dbReference type="Proteomes" id="UP000286045">
    <property type="component" value="Unassembled WGS sequence"/>
</dbReference>
<organism evidence="3 4">
    <name type="scientific">Xylaria grammica</name>
    <dbReference type="NCBI Taxonomy" id="363999"/>
    <lineage>
        <taxon>Eukaryota</taxon>
        <taxon>Fungi</taxon>
        <taxon>Dikarya</taxon>
        <taxon>Ascomycota</taxon>
        <taxon>Pezizomycotina</taxon>
        <taxon>Sordariomycetes</taxon>
        <taxon>Xylariomycetidae</taxon>
        <taxon>Xylariales</taxon>
        <taxon>Xylariaceae</taxon>
        <taxon>Xylaria</taxon>
    </lineage>
</organism>
<evidence type="ECO:0000256" key="1">
    <source>
        <dbReference type="SAM" id="Coils"/>
    </source>
</evidence>
<proteinExistence type="predicted"/>
<feature type="compositionally biased region" description="Low complexity" evidence="2">
    <location>
        <begin position="45"/>
        <end position="82"/>
    </location>
</feature>
<feature type="region of interest" description="Disordered" evidence="2">
    <location>
        <begin position="269"/>
        <end position="296"/>
    </location>
</feature>
<feature type="compositionally biased region" description="Polar residues" evidence="2">
    <location>
        <begin position="173"/>
        <end position="187"/>
    </location>
</feature>
<feature type="compositionally biased region" description="Polar residues" evidence="2">
    <location>
        <begin position="278"/>
        <end position="287"/>
    </location>
</feature>
<feature type="region of interest" description="Disordered" evidence="2">
    <location>
        <begin position="132"/>
        <end position="189"/>
    </location>
</feature>
<dbReference type="EMBL" id="RYZI01000074">
    <property type="protein sequence ID" value="RWA11625.1"/>
    <property type="molecule type" value="Genomic_DNA"/>
</dbReference>
<evidence type="ECO:0000256" key="2">
    <source>
        <dbReference type="SAM" id="MobiDB-lite"/>
    </source>
</evidence>
<evidence type="ECO:0000313" key="3">
    <source>
        <dbReference type="EMBL" id="RWA11625.1"/>
    </source>
</evidence>
<dbReference type="STRING" id="363999.A0A439DB33"/>
<sequence length="296" mass="32947">MAGIPEESDDAHGGPVPYTPPQRLASPEPRGPHRRDDSDAFTNQLSPLPSSMSLSSLGSPLSPLRRRFSPSPSSPLYPQSEPDITQESRDVLVQRLNDLAAMLSQQQHVKSERMNALHAKVDELENALYTSDYSSKTNTRPARLPPRDPGGGDQDGSSLSWETPNPDDLLPSDMSSFASPTRPSQSTKARHIHGLLITRLERAAQHIIFLEEQIQGLERERKESDTELLNLQIQLKAIEVQCMSYVPQGADQELSESIGAWKREYSTLKQRRARNKEQLSSSNSTPTGRRWAPPPE</sequence>
<gene>
    <name evidence="3" type="ORF">EKO27_g3476</name>
</gene>
<comment type="caution">
    <text evidence="3">The sequence shown here is derived from an EMBL/GenBank/DDBJ whole genome shotgun (WGS) entry which is preliminary data.</text>
</comment>
<name>A0A439DB33_9PEZI</name>
<reference evidence="3 4" key="1">
    <citation type="submission" date="2018-12" db="EMBL/GenBank/DDBJ databases">
        <title>Draft genome sequence of Xylaria grammica IHI A82.</title>
        <authorList>
            <person name="Buettner E."/>
            <person name="Kellner H."/>
        </authorList>
    </citation>
    <scope>NUCLEOTIDE SEQUENCE [LARGE SCALE GENOMIC DNA]</scope>
    <source>
        <strain evidence="3 4">IHI A82</strain>
    </source>
</reference>
<keyword evidence="4" id="KW-1185">Reference proteome</keyword>
<feature type="region of interest" description="Disordered" evidence="2">
    <location>
        <begin position="1"/>
        <end position="83"/>
    </location>
</feature>
<protein>
    <submittedName>
        <fullName evidence="3">Uncharacterized protein</fullName>
    </submittedName>
</protein>
<feature type="coiled-coil region" evidence="1">
    <location>
        <begin position="200"/>
        <end position="234"/>
    </location>
</feature>